<dbReference type="AlphaFoldDB" id="A0A7W9HIY3"/>
<gene>
    <name evidence="2" type="ORF">F4560_002823</name>
</gene>
<feature type="region of interest" description="Disordered" evidence="1">
    <location>
        <begin position="254"/>
        <end position="275"/>
    </location>
</feature>
<dbReference type="EMBL" id="JACHMO010000001">
    <property type="protein sequence ID" value="MBB5803055.1"/>
    <property type="molecule type" value="Genomic_DNA"/>
</dbReference>
<keyword evidence="3" id="KW-1185">Reference proteome</keyword>
<sequence>MTEIGQSHLRGEAVEIALWEMPSPRLDAAMTSALAQFDSKNQEQVVGNVDVGDGSGLPDLGPLSSFGSWENVASTVLFKTAALSGFNPGSLDYDPVAWNKFLQRFSTIPFFATYTVDRRSASISPLALDKIVDAVSDLVQNFMTPQNFEDVKTAVKKMAALATRTEGQPEKDSNQQLGLLSRNVGKLYLGAVRTTVAMRYKQGKGYEAPPQTLDIYRGFGVLDFDKCIRHANTLLTWGTQVNAWVRNTNSYAVSPNDSPAWTPEPSLDTSSRVAV</sequence>
<evidence type="ECO:0000313" key="3">
    <source>
        <dbReference type="Proteomes" id="UP000552097"/>
    </source>
</evidence>
<proteinExistence type="predicted"/>
<protein>
    <submittedName>
        <fullName evidence="2">Uncharacterized protein</fullName>
    </submittedName>
</protein>
<evidence type="ECO:0000256" key="1">
    <source>
        <dbReference type="SAM" id="MobiDB-lite"/>
    </source>
</evidence>
<organism evidence="2 3">
    <name type="scientific">Saccharothrix ecbatanensis</name>
    <dbReference type="NCBI Taxonomy" id="1105145"/>
    <lineage>
        <taxon>Bacteria</taxon>
        <taxon>Bacillati</taxon>
        <taxon>Actinomycetota</taxon>
        <taxon>Actinomycetes</taxon>
        <taxon>Pseudonocardiales</taxon>
        <taxon>Pseudonocardiaceae</taxon>
        <taxon>Saccharothrix</taxon>
    </lineage>
</organism>
<evidence type="ECO:0000313" key="2">
    <source>
        <dbReference type="EMBL" id="MBB5803055.1"/>
    </source>
</evidence>
<reference evidence="2 3" key="1">
    <citation type="submission" date="2020-08" db="EMBL/GenBank/DDBJ databases">
        <title>Sequencing the genomes of 1000 actinobacteria strains.</title>
        <authorList>
            <person name="Klenk H.-P."/>
        </authorList>
    </citation>
    <scope>NUCLEOTIDE SEQUENCE [LARGE SCALE GENOMIC DNA]</scope>
    <source>
        <strain evidence="2 3">DSM 45486</strain>
    </source>
</reference>
<comment type="caution">
    <text evidence="2">The sequence shown here is derived from an EMBL/GenBank/DDBJ whole genome shotgun (WGS) entry which is preliminary data.</text>
</comment>
<dbReference type="RefSeq" id="WP_184920168.1">
    <property type="nucleotide sequence ID" value="NZ_JACHMO010000001.1"/>
</dbReference>
<accession>A0A7W9HIY3</accession>
<name>A0A7W9HIY3_9PSEU</name>
<dbReference type="Proteomes" id="UP000552097">
    <property type="component" value="Unassembled WGS sequence"/>
</dbReference>